<dbReference type="Proteomes" id="UP000095282">
    <property type="component" value="Unplaced"/>
</dbReference>
<proteinExistence type="predicted"/>
<evidence type="ECO:0000313" key="2">
    <source>
        <dbReference type="WBParaSite" id="Csp11.Scaffold620.g6149.t1"/>
    </source>
</evidence>
<evidence type="ECO:0000313" key="1">
    <source>
        <dbReference type="Proteomes" id="UP000095282"/>
    </source>
</evidence>
<dbReference type="AlphaFoldDB" id="A0A1I7TI32"/>
<protein>
    <submittedName>
        <fullName evidence="2">FBA_2 domain-containing protein</fullName>
    </submittedName>
</protein>
<sequence length="217" mass="25880">MKRSVISFSRVKPRFSLTLRLIEEPDIIIRGNENKWSYVWIQQEVYPNFKSFSRPFLFGKMSETPKEDRKEWYEKNKGVLGSSIDKVCIDRPTTLITNWLRSHQESVKDVLISKGLHEELKYFLNKVEVTELLKLEMIHYEKNFRLDIPEGSKRLFIRNAQFIKYQQFLKLKHQEIVLNRLLFRPKVASGFNIKRIDGKMATVAQQDGWKDIFMVIH</sequence>
<dbReference type="WBParaSite" id="Csp11.Scaffold620.g6149.t1">
    <property type="protein sequence ID" value="Csp11.Scaffold620.g6149.t1"/>
    <property type="gene ID" value="Csp11.Scaffold620.g6149"/>
</dbReference>
<organism evidence="1 2">
    <name type="scientific">Caenorhabditis tropicalis</name>
    <dbReference type="NCBI Taxonomy" id="1561998"/>
    <lineage>
        <taxon>Eukaryota</taxon>
        <taxon>Metazoa</taxon>
        <taxon>Ecdysozoa</taxon>
        <taxon>Nematoda</taxon>
        <taxon>Chromadorea</taxon>
        <taxon>Rhabditida</taxon>
        <taxon>Rhabditina</taxon>
        <taxon>Rhabditomorpha</taxon>
        <taxon>Rhabditoidea</taxon>
        <taxon>Rhabditidae</taxon>
        <taxon>Peloderinae</taxon>
        <taxon>Caenorhabditis</taxon>
    </lineage>
</organism>
<reference evidence="2" key="1">
    <citation type="submission" date="2016-11" db="UniProtKB">
        <authorList>
            <consortium name="WormBaseParasite"/>
        </authorList>
    </citation>
    <scope>IDENTIFICATION</scope>
</reference>
<accession>A0A1I7TI32</accession>
<name>A0A1I7TI32_9PELO</name>
<keyword evidence="1" id="KW-1185">Reference proteome</keyword>